<organism evidence="2 3">
    <name type="scientific">Synaphobranchus kaupii</name>
    <name type="common">Kaup's arrowtooth eel</name>
    <dbReference type="NCBI Taxonomy" id="118154"/>
    <lineage>
        <taxon>Eukaryota</taxon>
        <taxon>Metazoa</taxon>
        <taxon>Chordata</taxon>
        <taxon>Craniata</taxon>
        <taxon>Vertebrata</taxon>
        <taxon>Euteleostomi</taxon>
        <taxon>Actinopterygii</taxon>
        <taxon>Neopterygii</taxon>
        <taxon>Teleostei</taxon>
        <taxon>Anguilliformes</taxon>
        <taxon>Synaphobranchidae</taxon>
        <taxon>Synaphobranchus</taxon>
    </lineage>
</organism>
<comment type="caution">
    <text evidence="2">The sequence shown here is derived from an EMBL/GenBank/DDBJ whole genome shotgun (WGS) entry which is preliminary data.</text>
</comment>
<gene>
    <name evidence="2" type="ORF">SKAU_G00290080</name>
</gene>
<dbReference type="EMBL" id="JAINUF010000012">
    <property type="protein sequence ID" value="KAJ8344815.1"/>
    <property type="molecule type" value="Genomic_DNA"/>
</dbReference>
<name>A0A9Q1IK32_SYNKA</name>
<keyword evidence="3" id="KW-1185">Reference proteome</keyword>
<evidence type="ECO:0000313" key="2">
    <source>
        <dbReference type="EMBL" id="KAJ8344815.1"/>
    </source>
</evidence>
<feature type="region of interest" description="Disordered" evidence="1">
    <location>
        <begin position="87"/>
        <end position="119"/>
    </location>
</feature>
<dbReference type="Proteomes" id="UP001152622">
    <property type="component" value="Chromosome 12"/>
</dbReference>
<proteinExistence type="predicted"/>
<sequence>MHTPTKLQQTLATCRIILELQTTTMSLLEDGGTAGPAATGSGSAGEDSFPLSLGVGLDNEISALWKNYSAVPTDFSVRALRLSGRSHYQRPRASVPYTVINESQSRTSSSHFHSLSRLK</sequence>
<protein>
    <submittedName>
        <fullName evidence="2">Uncharacterized protein</fullName>
    </submittedName>
</protein>
<dbReference type="AlphaFoldDB" id="A0A9Q1IK32"/>
<accession>A0A9Q1IK32</accession>
<reference evidence="2" key="1">
    <citation type="journal article" date="2023" name="Science">
        <title>Genome structures resolve the early diversification of teleost fishes.</title>
        <authorList>
            <person name="Parey E."/>
            <person name="Louis A."/>
            <person name="Montfort J."/>
            <person name="Bouchez O."/>
            <person name="Roques C."/>
            <person name="Iampietro C."/>
            <person name="Lluch J."/>
            <person name="Castinel A."/>
            <person name="Donnadieu C."/>
            <person name="Desvignes T."/>
            <person name="Floi Bucao C."/>
            <person name="Jouanno E."/>
            <person name="Wen M."/>
            <person name="Mejri S."/>
            <person name="Dirks R."/>
            <person name="Jansen H."/>
            <person name="Henkel C."/>
            <person name="Chen W.J."/>
            <person name="Zahm M."/>
            <person name="Cabau C."/>
            <person name="Klopp C."/>
            <person name="Thompson A.W."/>
            <person name="Robinson-Rechavi M."/>
            <person name="Braasch I."/>
            <person name="Lecointre G."/>
            <person name="Bobe J."/>
            <person name="Postlethwait J.H."/>
            <person name="Berthelot C."/>
            <person name="Roest Crollius H."/>
            <person name="Guiguen Y."/>
        </authorList>
    </citation>
    <scope>NUCLEOTIDE SEQUENCE</scope>
    <source>
        <strain evidence="2">WJC10195</strain>
    </source>
</reference>
<evidence type="ECO:0000313" key="3">
    <source>
        <dbReference type="Proteomes" id="UP001152622"/>
    </source>
</evidence>
<evidence type="ECO:0000256" key="1">
    <source>
        <dbReference type="SAM" id="MobiDB-lite"/>
    </source>
</evidence>
<feature type="compositionally biased region" description="Low complexity" evidence="1">
    <location>
        <begin position="103"/>
        <end position="113"/>
    </location>
</feature>